<feature type="non-terminal residue" evidence="1">
    <location>
        <position position="1"/>
    </location>
</feature>
<evidence type="ECO:0000313" key="1">
    <source>
        <dbReference type="EMBL" id="EJX10794.1"/>
    </source>
</evidence>
<proteinExistence type="predicted"/>
<dbReference type="EMBL" id="AMCI01000079">
    <property type="protein sequence ID" value="EJX10794.1"/>
    <property type="molecule type" value="Genomic_DNA"/>
</dbReference>
<gene>
    <name evidence="1" type="ORF">EVA_00508</name>
</gene>
<sequence>IVITKQYLQLILNEYFTKPLYIIASHNNFCANDLNEYHNSENLCSDSLSLYIL</sequence>
<organism evidence="1">
    <name type="scientific">gut metagenome</name>
    <dbReference type="NCBI Taxonomy" id="749906"/>
    <lineage>
        <taxon>unclassified sequences</taxon>
        <taxon>metagenomes</taxon>
        <taxon>organismal metagenomes</taxon>
    </lineage>
</organism>
<accession>J9GS68</accession>
<comment type="caution">
    <text evidence="1">The sequence shown here is derived from an EMBL/GenBank/DDBJ whole genome shotgun (WGS) entry which is preliminary data.</text>
</comment>
<protein>
    <submittedName>
        <fullName evidence="1">Uncharacterized protein</fullName>
    </submittedName>
</protein>
<dbReference type="AlphaFoldDB" id="J9GS68"/>
<name>J9GS68_9ZZZZ</name>
<reference evidence="1" key="1">
    <citation type="journal article" date="2012" name="PLoS ONE">
        <title>Gene sets for utilization of primary and secondary nutrition supplies in the distal gut of endangered iberian lynx.</title>
        <authorList>
            <person name="Alcaide M."/>
            <person name="Messina E."/>
            <person name="Richter M."/>
            <person name="Bargiela R."/>
            <person name="Peplies J."/>
            <person name="Huws S.A."/>
            <person name="Newbold C.J."/>
            <person name="Golyshin P.N."/>
            <person name="Simon M.A."/>
            <person name="Lopez G."/>
            <person name="Yakimov M.M."/>
            <person name="Ferrer M."/>
        </authorList>
    </citation>
    <scope>NUCLEOTIDE SEQUENCE</scope>
</reference>